<dbReference type="OrthoDB" id="2687876at2759"/>
<dbReference type="AlphaFoldDB" id="A0A9P5NTL5"/>
<dbReference type="InterPro" id="IPR011009">
    <property type="entry name" value="Kinase-like_dom_sf"/>
</dbReference>
<keyword evidence="2" id="KW-1185">Reference proteome</keyword>
<sequence>MAQHVSVASSVLGKGAQSTGVSTEVLSMYVDVTNDGQESEYRILFGDQVKYIVVNAGTYDMDTLTFPPALLERLPKLPKDGWTTARIFNSSESLSFEVSYKGLAEVLNVWHPNKVDVLSFTPEERFTERVLGVTYCSKPGIIKFARFEDEIPRMERETTVYEAIDGQGIGPTFLGHLTENDRVIGLLVQRVEGRRANIDDLEACQAIVKRLHSLGVVHGDLNRHNFIVSANSVTLIDFENATINGSTREMEEEYELITRQLVEETGRGGEEVILSDSEF</sequence>
<dbReference type="Gene3D" id="1.10.510.10">
    <property type="entry name" value="Transferase(Phosphotransferase) domain 1"/>
    <property type="match status" value="1"/>
</dbReference>
<evidence type="ECO:0000313" key="2">
    <source>
        <dbReference type="Proteomes" id="UP000724874"/>
    </source>
</evidence>
<organism evidence="1 2">
    <name type="scientific">Gymnopilus junonius</name>
    <name type="common">Spectacular rustgill mushroom</name>
    <name type="synonym">Gymnopilus spectabilis subsp. junonius</name>
    <dbReference type="NCBI Taxonomy" id="109634"/>
    <lineage>
        <taxon>Eukaryota</taxon>
        <taxon>Fungi</taxon>
        <taxon>Dikarya</taxon>
        <taxon>Basidiomycota</taxon>
        <taxon>Agaricomycotina</taxon>
        <taxon>Agaricomycetes</taxon>
        <taxon>Agaricomycetidae</taxon>
        <taxon>Agaricales</taxon>
        <taxon>Agaricineae</taxon>
        <taxon>Hymenogastraceae</taxon>
        <taxon>Gymnopilus</taxon>
    </lineage>
</organism>
<proteinExistence type="predicted"/>
<evidence type="ECO:0000313" key="1">
    <source>
        <dbReference type="EMBL" id="KAF8908140.1"/>
    </source>
</evidence>
<dbReference type="SUPFAM" id="SSF56112">
    <property type="entry name" value="Protein kinase-like (PK-like)"/>
    <property type="match status" value="1"/>
</dbReference>
<name>A0A9P5NTL5_GYMJU</name>
<dbReference type="Pfam" id="PF06293">
    <property type="entry name" value="Kdo"/>
    <property type="match status" value="1"/>
</dbReference>
<dbReference type="Proteomes" id="UP000724874">
    <property type="component" value="Unassembled WGS sequence"/>
</dbReference>
<evidence type="ECO:0008006" key="3">
    <source>
        <dbReference type="Google" id="ProtNLM"/>
    </source>
</evidence>
<dbReference type="EMBL" id="JADNYJ010000012">
    <property type="protein sequence ID" value="KAF8908140.1"/>
    <property type="molecule type" value="Genomic_DNA"/>
</dbReference>
<gene>
    <name evidence="1" type="ORF">CPB84DRAFT_1767402</name>
</gene>
<comment type="caution">
    <text evidence="1">The sequence shown here is derived from an EMBL/GenBank/DDBJ whole genome shotgun (WGS) entry which is preliminary data.</text>
</comment>
<reference evidence="1" key="1">
    <citation type="submission" date="2020-11" db="EMBL/GenBank/DDBJ databases">
        <authorList>
            <consortium name="DOE Joint Genome Institute"/>
            <person name="Ahrendt S."/>
            <person name="Riley R."/>
            <person name="Andreopoulos W."/>
            <person name="LaButti K."/>
            <person name="Pangilinan J."/>
            <person name="Ruiz-duenas F.J."/>
            <person name="Barrasa J.M."/>
            <person name="Sanchez-Garcia M."/>
            <person name="Camarero S."/>
            <person name="Miyauchi S."/>
            <person name="Serrano A."/>
            <person name="Linde D."/>
            <person name="Babiker R."/>
            <person name="Drula E."/>
            <person name="Ayuso-Fernandez I."/>
            <person name="Pacheco R."/>
            <person name="Padilla G."/>
            <person name="Ferreira P."/>
            <person name="Barriuso J."/>
            <person name="Kellner H."/>
            <person name="Castanera R."/>
            <person name="Alfaro M."/>
            <person name="Ramirez L."/>
            <person name="Pisabarro A.G."/>
            <person name="Kuo A."/>
            <person name="Tritt A."/>
            <person name="Lipzen A."/>
            <person name="He G."/>
            <person name="Yan M."/>
            <person name="Ng V."/>
            <person name="Cullen D."/>
            <person name="Martin F."/>
            <person name="Rosso M.-N."/>
            <person name="Henrissat B."/>
            <person name="Hibbett D."/>
            <person name="Martinez A.T."/>
            <person name="Grigoriev I.V."/>
        </authorList>
    </citation>
    <scope>NUCLEOTIDE SEQUENCE</scope>
    <source>
        <strain evidence="1">AH 44721</strain>
    </source>
</reference>
<protein>
    <recommendedName>
        <fullName evidence="3">Alpha-galactosidase A</fullName>
    </recommendedName>
</protein>
<accession>A0A9P5NTL5</accession>